<evidence type="ECO:0000256" key="5">
    <source>
        <dbReference type="ARBA" id="ARBA00008319"/>
    </source>
</evidence>
<evidence type="ECO:0000256" key="10">
    <source>
        <dbReference type="ARBA" id="ARBA00022723"/>
    </source>
</evidence>
<dbReference type="PANTHER" id="PTHR42979">
    <property type="entry name" value="3-ISOPROPYLMALATE DEHYDROGENASE"/>
    <property type="match status" value="1"/>
</dbReference>
<comment type="cofactor">
    <cofactor evidence="2">
        <name>Mn(2+)</name>
        <dbReference type="ChEBI" id="CHEBI:29035"/>
    </cofactor>
</comment>
<evidence type="ECO:0000259" key="17">
    <source>
        <dbReference type="SMART" id="SM01329"/>
    </source>
</evidence>
<protein>
    <recommendedName>
        <fullName evidence="15">3-isopropylmalate dehydrogenase</fullName>
        <ecNumber evidence="15">1.1.1.85</ecNumber>
    </recommendedName>
    <alternativeName>
        <fullName evidence="15">3-IPM-DH</fullName>
    </alternativeName>
    <alternativeName>
        <fullName evidence="15">Beta-IPM dehydrogenase</fullName>
        <shortName evidence="15">IMDH</shortName>
    </alternativeName>
</protein>
<feature type="binding site" evidence="15">
    <location>
        <position position="96"/>
    </location>
    <ligand>
        <name>substrate</name>
    </ligand>
</feature>
<comment type="cofactor">
    <cofactor evidence="15 16">
        <name>Mg(2+)</name>
        <dbReference type="ChEBI" id="CHEBI:18420"/>
    </cofactor>
    <cofactor evidence="15 16">
        <name>Mn(2+)</name>
        <dbReference type="ChEBI" id="CHEBI:29035"/>
    </cofactor>
    <text evidence="15 16">Binds 1 Mg(2+) or Mn(2+) ion per subunit.</text>
</comment>
<feature type="site" description="Important for catalysis" evidence="15">
    <location>
        <position position="142"/>
    </location>
</feature>
<evidence type="ECO:0000256" key="9">
    <source>
        <dbReference type="ARBA" id="ARBA00022605"/>
    </source>
</evidence>
<evidence type="ECO:0000256" key="1">
    <source>
        <dbReference type="ARBA" id="ARBA00000624"/>
    </source>
</evidence>
<feature type="binding site" evidence="15">
    <location>
        <position position="106"/>
    </location>
    <ligand>
        <name>substrate</name>
    </ligand>
</feature>
<feature type="site" description="Important for catalysis" evidence="15">
    <location>
        <position position="190"/>
    </location>
</feature>
<dbReference type="STRING" id="639282.DEFDS_0681"/>
<dbReference type="OrthoDB" id="9806254at2"/>
<feature type="domain" description="Isopropylmalate dehydrogenase-like" evidence="17">
    <location>
        <begin position="3"/>
        <end position="354"/>
    </location>
</feature>
<name>D3PC38_DEFDS</name>
<evidence type="ECO:0000313" key="19">
    <source>
        <dbReference type="Proteomes" id="UP000001520"/>
    </source>
</evidence>
<evidence type="ECO:0000256" key="13">
    <source>
        <dbReference type="ARBA" id="ARBA00023027"/>
    </source>
</evidence>
<keyword evidence="10 15" id="KW-0479">Metal-binding</keyword>
<dbReference type="GO" id="GO:0009098">
    <property type="term" value="P:L-leucine biosynthetic process"/>
    <property type="evidence" value="ECO:0007669"/>
    <property type="project" value="UniProtKB-UniRule"/>
</dbReference>
<keyword evidence="13 15" id="KW-0520">NAD</keyword>
<dbReference type="KEGG" id="ddf:DEFDS_0681"/>
<feature type="binding site" evidence="15">
    <location>
        <position position="223"/>
    </location>
    <ligand>
        <name>substrate</name>
    </ligand>
</feature>
<evidence type="ECO:0000256" key="8">
    <source>
        <dbReference type="ARBA" id="ARBA00022490"/>
    </source>
</evidence>
<keyword evidence="14 15" id="KW-0100">Branched-chain amino acid biosynthesis</keyword>
<dbReference type="GO" id="GO:0003862">
    <property type="term" value="F:3-isopropylmalate dehydrogenase activity"/>
    <property type="evidence" value="ECO:0007669"/>
    <property type="project" value="UniProtKB-UniRule"/>
</dbReference>
<dbReference type="AlphaFoldDB" id="D3PC38"/>
<keyword evidence="15" id="KW-0464">Manganese</keyword>
<evidence type="ECO:0000313" key="18">
    <source>
        <dbReference type="EMBL" id="BAI80161.1"/>
    </source>
</evidence>
<dbReference type="Pfam" id="PF00180">
    <property type="entry name" value="Iso_dh"/>
    <property type="match status" value="1"/>
</dbReference>
<dbReference type="GO" id="GO:0000287">
    <property type="term" value="F:magnesium ion binding"/>
    <property type="evidence" value="ECO:0007669"/>
    <property type="project" value="InterPro"/>
</dbReference>
<comment type="similarity">
    <text evidence="5 15">Belongs to the isocitrate and isopropylmalate dehydrogenases family. LeuB type 1 subfamily.</text>
</comment>
<evidence type="ECO:0000256" key="6">
    <source>
        <dbReference type="ARBA" id="ARBA00011738"/>
    </source>
</evidence>
<dbReference type="SMART" id="SM01329">
    <property type="entry name" value="Iso_dh"/>
    <property type="match status" value="1"/>
</dbReference>
<comment type="pathway">
    <text evidence="4 15 16">Amino-acid biosynthesis; L-leucine biosynthesis; L-leucine from 3-methyl-2-oxobutanoate: step 3/4.</text>
</comment>
<dbReference type="eggNOG" id="COG0473">
    <property type="taxonomic scope" value="Bacteria"/>
</dbReference>
<dbReference type="InterPro" id="IPR024084">
    <property type="entry name" value="IsoPropMal-DH-like_dom"/>
</dbReference>
<dbReference type="EMBL" id="AP011529">
    <property type="protein sequence ID" value="BAI80161.1"/>
    <property type="molecule type" value="Genomic_DNA"/>
</dbReference>
<keyword evidence="11 15" id="KW-0460">Magnesium</keyword>
<dbReference type="HAMAP" id="MF_01033">
    <property type="entry name" value="LeuB_type1"/>
    <property type="match status" value="1"/>
</dbReference>
<keyword evidence="12 15" id="KW-0560">Oxidoreductase</keyword>
<evidence type="ECO:0000256" key="11">
    <source>
        <dbReference type="ARBA" id="ARBA00022842"/>
    </source>
</evidence>
<feature type="binding site" evidence="15">
    <location>
        <position position="135"/>
    </location>
    <ligand>
        <name>substrate</name>
    </ligand>
</feature>
<evidence type="ECO:0000256" key="12">
    <source>
        <dbReference type="ARBA" id="ARBA00023002"/>
    </source>
</evidence>
<comment type="subunit">
    <text evidence="6 15 16">Homodimer.</text>
</comment>
<reference evidence="18 19" key="1">
    <citation type="journal article" date="2010" name="DNA Res.">
        <title>Bacterial lifestyle in a deep-sea hydrothermal vent chimney revealed by the genome sequence of the thermophilic bacterium Deferribacter desulfuricans SSM1.</title>
        <authorList>
            <person name="Takaki Y."/>
            <person name="Shimamura S."/>
            <person name="Nakagawa S."/>
            <person name="Fukuhara Y."/>
            <person name="Horikawa H."/>
            <person name="Ankai A."/>
            <person name="Harada T."/>
            <person name="Hosoyama A."/>
            <person name="Oguchi A."/>
            <person name="Fukui S."/>
            <person name="Fujita N."/>
            <person name="Takami H."/>
            <person name="Takai K."/>
        </authorList>
    </citation>
    <scope>NUCLEOTIDE SEQUENCE [LARGE SCALE GENOMIC DNA]</scope>
    <source>
        <strain evidence="19">DSM 14783 / JCM 11476 / NBRC 101012 / SSM1</strain>
    </source>
</reference>
<organism evidence="18 19">
    <name type="scientific">Deferribacter desulfuricans (strain DSM 14783 / JCM 11476 / NBRC 101012 / SSM1)</name>
    <dbReference type="NCBI Taxonomy" id="639282"/>
    <lineage>
        <taxon>Bacteria</taxon>
        <taxon>Pseudomonadati</taxon>
        <taxon>Deferribacterota</taxon>
        <taxon>Deferribacteres</taxon>
        <taxon>Deferribacterales</taxon>
        <taxon>Deferribacteraceae</taxon>
        <taxon>Deferribacter</taxon>
    </lineage>
</organism>
<comment type="caution">
    <text evidence="15">Lacks conserved residue(s) required for the propagation of feature annotation.</text>
</comment>
<keyword evidence="9 15" id="KW-0028">Amino-acid biosynthesis</keyword>
<dbReference type="InterPro" id="IPR004429">
    <property type="entry name" value="Isopropylmalate_DH"/>
</dbReference>
<proteinExistence type="inferred from homology"/>
<comment type="subcellular location">
    <subcellularLocation>
        <location evidence="3 15">Cytoplasm</location>
    </subcellularLocation>
</comment>
<keyword evidence="19" id="KW-1185">Reference proteome</keyword>
<dbReference type="PANTHER" id="PTHR42979:SF1">
    <property type="entry name" value="3-ISOPROPYLMALATE DEHYDROGENASE"/>
    <property type="match status" value="1"/>
</dbReference>
<keyword evidence="8 15" id="KW-0963">Cytoplasm</keyword>
<evidence type="ECO:0000256" key="4">
    <source>
        <dbReference type="ARBA" id="ARBA00004762"/>
    </source>
</evidence>
<dbReference type="FunFam" id="3.40.718.10:FF:000028">
    <property type="entry name" value="3-isopropylmalate dehydrogenase"/>
    <property type="match status" value="1"/>
</dbReference>
<dbReference type="EC" id="1.1.1.85" evidence="15"/>
<evidence type="ECO:0000256" key="7">
    <source>
        <dbReference type="ARBA" id="ARBA00022430"/>
    </source>
</evidence>
<sequence>MHKIAVLPGDGIGPEVMKQALKVLDKISKKYNIQLTYEFADVGGIAIDKYDTPLPKHTVKICENSDAILFGSVGGPKWENLPPEKQPERGALLPLRKHFNLFANIRPVKVFKPLKDACSLKNELISEGIDIVIFRELTSGIYFGQPKYISEDRTYAVDTMKYSVEEIIRIAHLAFEAAKLRNNKVTSVDKANVLMSSVLWRETVTEIHKKFYTDVELQHMYVDNASMQLVRNPNQFDVILTGNMFGDILSDEAAMLSGSLGMLASASINESGFGLYEPIGGTAPDIAGQNIANPIAQILSAAYMLRYSLKSDSAATDIENAIEQVLNEGYRTADIFSGKDGEKKVNTEEMGNLICEYI</sequence>
<evidence type="ECO:0000256" key="15">
    <source>
        <dbReference type="HAMAP-Rule" id="MF_01033"/>
    </source>
</evidence>
<evidence type="ECO:0000256" key="2">
    <source>
        <dbReference type="ARBA" id="ARBA00001936"/>
    </source>
</evidence>
<dbReference type="Proteomes" id="UP000001520">
    <property type="component" value="Chromosome"/>
</dbReference>
<dbReference type="UniPathway" id="UPA00048">
    <property type="reaction ID" value="UER00072"/>
</dbReference>
<feature type="binding site" evidence="15">
    <location>
        <begin position="75"/>
        <end position="88"/>
    </location>
    <ligand>
        <name>NAD(+)</name>
        <dbReference type="ChEBI" id="CHEBI:57540"/>
    </ligand>
</feature>
<evidence type="ECO:0000256" key="14">
    <source>
        <dbReference type="ARBA" id="ARBA00023304"/>
    </source>
</evidence>
<dbReference type="GO" id="GO:0005829">
    <property type="term" value="C:cytosol"/>
    <property type="evidence" value="ECO:0007669"/>
    <property type="project" value="TreeGrafter"/>
</dbReference>
<comment type="catalytic activity">
    <reaction evidence="1 15 16">
        <text>(2R,3S)-3-isopropylmalate + NAD(+) = 4-methyl-2-oxopentanoate + CO2 + NADH</text>
        <dbReference type="Rhea" id="RHEA:32271"/>
        <dbReference type="ChEBI" id="CHEBI:16526"/>
        <dbReference type="ChEBI" id="CHEBI:17865"/>
        <dbReference type="ChEBI" id="CHEBI:35121"/>
        <dbReference type="ChEBI" id="CHEBI:57540"/>
        <dbReference type="ChEBI" id="CHEBI:57945"/>
        <dbReference type="EC" id="1.1.1.85"/>
    </reaction>
</comment>
<dbReference type="NCBIfam" id="TIGR00169">
    <property type="entry name" value="leuB"/>
    <property type="match status" value="1"/>
</dbReference>
<feature type="binding site" evidence="15">
    <location>
        <position position="251"/>
    </location>
    <ligand>
        <name>Mg(2+)</name>
        <dbReference type="ChEBI" id="CHEBI:18420"/>
    </ligand>
</feature>
<dbReference type="GO" id="GO:0051287">
    <property type="term" value="F:NAD binding"/>
    <property type="evidence" value="ECO:0007669"/>
    <property type="project" value="InterPro"/>
</dbReference>
<evidence type="ECO:0000256" key="3">
    <source>
        <dbReference type="ARBA" id="ARBA00004496"/>
    </source>
</evidence>
<dbReference type="Gene3D" id="3.40.718.10">
    <property type="entry name" value="Isopropylmalate Dehydrogenase"/>
    <property type="match status" value="1"/>
</dbReference>
<feature type="binding site" evidence="15">
    <location>
        <position position="223"/>
    </location>
    <ligand>
        <name>Mg(2+)</name>
        <dbReference type="ChEBI" id="CHEBI:18420"/>
    </ligand>
</feature>
<dbReference type="HOGENOM" id="CLU_031953_0_3_0"/>
<accession>D3PC38</accession>
<keyword evidence="7 15" id="KW-0432">Leucine biosynthesis</keyword>
<comment type="function">
    <text evidence="15 16">Catalyzes the oxidation of 3-carboxy-2-hydroxy-4-methylpentanoate (3-isopropylmalate) to 3-carboxy-4-methyl-2-oxopentanoate. The product decarboxylates to 4-methyl-2 oxopentanoate.</text>
</comment>
<gene>
    <name evidence="15 18" type="primary">leuB</name>
    <name evidence="18" type="ordered locus">DEFDS_0681</name>
</gene>
<feature type="binding site" evidence="15">
    <location>
        <position position="247"/>
    </location>
    <ligand>
        <name>Mg(2+)</name>
        <dbReference type="ChEBI" id="CHEBI:18420"/>
    </ligand>
</feature>
<dbReference type="RefSeq" id="WP_013007409.1">
    <property type="nucleotide sequence ID" value="NC_013939.1"/>
</dbReference>
<dbReference type="InterPro" id="IPR019818">
    <property type="entry name" value="IsoCit/isopropylmalate_DH_CS"/>
</dbReference>
<dbReference type="PROSITE" id="PS00470">
    <property type="entry name" value="IDH_IMDH"/>
    <property type="match status" value="1"/>
</dbReference>
<evidence type="ECO:0000256" key="16">
    <source>
        <dbReference type="RuleBase" id="RU004445"/>
    </source>
</evidence>
<dbReference type="SUPFAM" id="SSF53659">
    <property type="entry name" value="Isocitrate/Isopropylmalate dehydrogenase-like"/>
    <property type="match status" value="1"/>
</dbReference>